<dbReference type="AlphaFoldDB" id="A0A239BVX1"/>
<accession>A0A239BVX1</accession>
<evidence type="ECO:0000313" key="2">
    <source>
        <dbReference type="EMBL" id="SNS12157.1"/>
    </source>
</evidence>
<organism evidence="2 3">
    <name type="scientific">Belliella buryatensis</name>
    <dbReference type="NCBI Taxonomy" id="1500549"/>
    <lineage>
        <taxon>Bacteria</taxon>
        <taxon>Pseudomonadati</taxon>
        <taxon>Bacteroidota</taxon>
        <taxon>Cytophagia</taxon>
        <taxon>Cytophagales</taxon>
        <taxon>Cyclobacteriaceae</taxon>
        <taxon>Belliella</taxon>
    </lineage>
</organism>
<dbReference type="GO" id="GO:0008235">
    <property type="term" value="F:metalloexopeptidase activity"/>
    <property type="evidence" value="ECO:0007669"/>
    <property type="project" value="InterPro"/>
</dbReference>
<name>A0A239BVX1_9BACT</name>
<feature type="domain" description="Peptidase M28" evidence="1">
    <location>
        <begin position="101"/>
        <end position="298"/>
    </location>
</feature>
<dbReference type="GO" id="GO:0006508">
    <property type="term" value="P:proteolysis"/>
    <property type="evidence" value="ECO:0007669"/>
    <property type="project" value="InterPro"/>
</dbReference>
<gene>
    <name evidence="2" type="ORF">SAMN06295967_103272</name>
</gene>
<dbReference type="EMBL" id="FZOK01000003">
    <property type="protein sequence ID" value="SNS12157.1"/>
    <property type="molecule type" value="Genomic_DNA"/>
</dbReference>
<dbReference type="Proteomes" id="UP000198480">
    <property type="component" value="Unassembled WGS sequence"/>
</dbReference>
<dbReference type="Pfam" id="PF04389">
    <property type="entry name" value="Peptidase_M28"/>
    <property type="match status" value="1"/>
</dbReference>
<reference evidence="3" key="1">
    <citation type="submission" date="2017-06" db="EMBL/GenBank/DDBJ databases">
        <authorList>
            <person name="Varghese N."/>
            <person name="Submissions S."/>
        </authorList>
    </citation>
    <scope>NUCLEOTIDE SEQUENCE [LARGE SCALE GENOMIC DNA]</scope>
    <source>
        <strain evidence="3">5C</strain>
    </source>
</reference>
<keyword evidence="3" id="KW-1185">Reference proteome</keyword>
<sequence length="309" mass="34921">MFISTMKLTKSKLLLIVFLLLGYNSSFAQKIDQEQLIKDIQYLASEELEGRKPLSEGSLKARAYIKERFKILGLSSQYDDYTQFFEFTNRRENKTYENAANIIGFIPGSESDKIIVIMGHYDHLGKRGEEAFLGADDNASGTAAMMALAGYFAENRPKHSMMFVALDAEEMGMQGARTLVNDFPFELEQVKVNINMDMVSRNGDNELYAVGTHHYPFLKPSLERASAGKSPFLKFGHDIPGSGREDWTNASDHAQFHQKGVPFIYFGVEDHPDYHTPRDTFENIQPEFFKGAVELILACVLALDEDLLN</sequence>
<evidence type="ECO:0000313" key="3">
    <source>
        <dbReference type="Proteomes" id="UP000198480"/>
    </source>
</evidence>
<proteinExistence type="predicted"/>
<protein>
    <submittedName>
        <fullName evidence="2">Peptidase family M28</fullName>
    </submittedName>
</protein>
<dbReference type="InterPro" id="IPR007484">
    <property type="entry name" value="Peptidase_M28"/>
</dbReference>
<evidence type="ECO:0000259" key="1">
    <source>
        <dbReference type="Pfam" id="PF04389"/>
    </source>
</evidence>
<dbReference type="InterPro" id="IPR045175">
    <property type="entry name" value="M28_fam"/>
</dbReference>
<dbReference type="PANTHER" id="PTHR12147:SF26">
    <property type="entry name" value="PEPTIDASE M28 DOMAIN-CONTAINING PROTEIN"/>
    <property type="match status" value="1"/>
</dbReference>
<dbReference type="Gene3D" id="3.40.630.10">
    <property type="entry name" value="Zn peptidases"/>
    <property type="match status" value="1"/>
</dbReference>
<dbReference type="PANTHER" id="PTHR12147">
    <property type="entry name" value="METALLOPEPTIDASE M28 FAMILY MEMBER"/>
    <property type="match status" value="1"/>
</dbReference>
<dbReference type="SUPFAM" id="SSF53187">
    <property type="entry name" value="Zn-dependent exopeptidases"/>
    <property type="match status" value="1"/>
</dbReference>